<sequence>MASITSMPMEILDLIAKNLRTRDLGSLRRTCHNLNARLRELHLDAIYHTQRIFMAPLFLKGLINVTKKRNPRDNDRVRVLELSCPESQHVEDINRMLRLSLGNKTDTFRQNVDYLKPIFSIFRNIRTVDFLNRLKKEPSPFEFRVLLLSLETEHQQGVQTSSITHGYKLGCKLLDEAVRIRIWWDALESIASAGVGCITTFGFRNQYPGTAISVSLFDEISVDVMSLLKPGFPHLRQLELYICFDGRDDNPCTGFCQFLEKIGHQLEELFLSGVRNIWGKRRQILFLPTALGLPKLKTLEVQLATFEISNLVGFLQHSRTLSVLKLSGCWFRGTPTAQLSTFKLLKFACDELRDLRRFELQLLYYTNVAWSVSHGTSLPTTLNFEIDGYWSSEETCTGRVTRLSDYGVAMLDDIYVEIKRRPDLSDEERASIFWNSIFNRDFYIESSDESDDSSE</sequence>
<evidence type="ECO:0000313" key="3">
    <source>
        <dbReference type="Proteomes" id="UP001313282"/>
    </source>
</evidence>
<dbReference type="EMBL" id="JAVHNR010000011">
    <property type="protein sequence ID" value="KAK6330678.1"/>
    <property type="molecule type" value="Genomic_DNA"/>
</dbReference>
<keyword evidence="3" id="KW-1185">Reference proteome</keyword>
<reference evidence="2 3" key="1">
    <citation type="submission" date="2019-10" db="EMBL/GenBank/DDBJ databases">
        <authorList>
            <person name="Palmer J.M."/>
        </authorList>
    </citation>
    <scope>NUCLEOTIDE SEQUENCE [LARGE SCALE GENOMIC DNA]</scope>
    <source>
        <strain evidence="2 3">TWF718</strain>
    </source>
</reference>
<feature type="domain" description="F-box" evidence="1">
    <location>
        <begin position="1"/>
        <end position="50"/>
    </location>
</feature>
<dbReference type="Proteomes" id="UP001313282">
    <property type="component" value="Unassembled WGS sequence"/>
</dbReference>
<gene>
    <name evidence="2" type="ORF">TWF718_002875</name>
</gene>
<dbReference type="SUPFAM" id="SSF52047">
    <property type="entry name" value="RNI-like"/>
    <property type="match status" value="1"/>
</dbReference>
<accession>A0AAN8R841</accession>
<dbReference type="PROSITE" id="PS50181">
    <property type="entry name" value="FBOX"/>
    <property type="match status" value="1"/>
</dbReference>
<name>A0AAN8R841_9PEZI</name>
<proteinExistence type="predicted"/>
<comment type="caution">
    <text evidence="2">The sequence shown here is derived from an EMBL/GenBank/DDBJ whole genome shotgun (WGS) entry which is preliminary data.</text>
</comment>
<protein>
    <recommendedName>
        <fullName evidence="1">F-box domain-containing protein</fullName>
    </recommendedName>
</protein>
<organism evidence="2 3">
    <name type="scientific">Orbilia javanica</name>
    <dbReference type="NCBI Taxonomy" id="47235"/>
    <lineage>
        <taxon>Eukaryota</taxon>
        <taxon>Fungi</taxon>
        <taxon>Dikarya</taxon>
        <taxon>Ascomycota</taxon>
        <taxon>Pezizomycotina</taxon>
        <taxon>Orbiliomycetes</taxon>
        <taxon>Orbiliales</taxon>
        <taxon>Orbiliaceae</taxon>
        <taxon>Orbilia</taxon>
    </lineage>
</organism>
<dbReference type="Gene3D" id="3.80.10.10">
    <property type="entry name" value="Ribonuclease Inhibitor"/>
    <property type="match status" value="1"/>
</dbReference>
<dbReference type="AlphaFoldDB" id="A0AAN8R841"/>
<dbReference type="InterPro" id="IPR001810">
    <property type="entry name" value="F-box_dom"/>
</dbReference>
<dbReference type="InterPro" id="IPR032675">
    <property type="entry name" value="LRR_dom_sf"/>
</dbReference>
<evidence type="ECO:0000259" key="1">
    <source>
        <dbReference type="PROSITE" id="PS50181"/>
    </source>
</evidence>
<evidence type="ECO:0000313" key="2">
    <source>
        <dbReference type="EMBL" id="KAK6330678.1"/>
    </source>
</evidence>